<organism evidence="2 3">
    <name type="scientific">Legionella lytica</name>
    <dbReference type="NCBI Taxonomy" id="96232"/>
    <lineage>
        <taxon>Bacteria</taxon>
        <taxon>Pseudomonadati</taxon>
        <taxon>Pseudomonadota</taxon>
        <taxon>Gammaproteobacteria</taxon>
        <taxon>Legionellales</taxon>
        <taxon>Legionellaceae</taxon>
        <taxon>Legionella</taxon>
    </lineage>
</organism>
<sequence length="596" mass="67542">MHLNIHEKYQLLVAVLKTAIDAAKQNDKPELKRLEELKKTMEQALVTSELKGLNAHSKTKNTAEDSLKTTYQLAKKELNALLGKLNSKIDVEKLLKPSEKTYKKIKEGKRTAFSFADIVAHVQKQLMDALNLQLNDEVSSDLESSSQEEKPSSSGSAQLRAKYEQQRPRKFSFYKNVPALNIAVASSSKTKPSLLSPHSPRPLQEDNLTTYFDDFFACDSEKTSQFVIALATQGYSWGIQALNAASDKEHHDIAKTLFENLSEPELVHVFAEVFKLDPYEKWCRGNQLIYTLLQQYMAQPSLKEYRKLVWDTVFMLRPAIDKISIKQRDSIQFTAKNFSAAQQDINALQHAFTSAVKQILAPENIPPLMQEIIKCAYYDLLSRSEVKRDYGTLMRTLMTPFVLRFICPLILAEAEKNLTLDNLNTLGAINLQTENNTLCEEKLIALKTWYKTISTAIQALNSPLKNTNEKQSKPQAIWIDQQLEEQSLATAMFEAVTQDEALRIELYTAIEKGLQLKPISSITPTYDDSKIPSFNRPDVIEKLSELFLTEKFSGVIVRKDGAVLSPRKEDKISIFSIFKPEPSPRNDSEAPINSPR</sequence>
<dbReference type="EMBL" id="JBGORX010000006">
    <property type="protein sequence ID" value="MFJ1269468.1"/>
    <property type="molecule type" value="Genomic_DNA"/>
</dbReference>
<dbReference type="Proteomes" id="UP001615550">
    <property type="component" value="Unassembled WGS sequence"/>
</dbReference>
<keyword evidence="3" id="KW-1185">Reference proteome</keyword>
<dbReference type="SUPFAM" id="SSF48350">
    <property type="entry name" value="GTPase activation domain, GAP"/>
    <property type="match status" value="1"/>
</dbReference>
<evidence type="ECO:0000256" key="1">
    <source>
        <dbReference type="SAM" id="MobiDB-lite"/>
    </source>
</evidence>
<accession>A0ABW8D9T8</accession>
<feature type="region of interest" description="Disordered" evidence="1">
    <location>
        <begin position="138"/>
        <end position="161"/>
    </location>
</feature>
<evidence type="ECO:0008006" key="4">
    <source>
        <dbReference type="Google" id="ProtNLM"/>
    </source>
</evidence>
<comment type="caution">
    <text evidence="2">The sequence shown here is derived from an EMBL/GenBank/DDBJ whole genome shotgun (WGS) entry which is preliminary data.</text>
</comment>
<gene>
    <name evidence="2" type="ORF">ACD661_12950</name>
</gene>
<dbReference type="RefSeq" id="WP_400188288.1">
    <property type="nucleotide sequence ID" value="NZ_JBGORX010000006.1"/>
</dbReference>
<evidence type="ECO:0000313" key="3">
    <source>
        <dbReference type="Proteomes" id="UP001615550"/>
    </source>
</evidence>
<dbReference type="InterPro" id="IPR008936">
    <property type="entry name" value="Rho_GTPase_activation_prot"/>
</dbReference>
<evidence type="ECO:0000313" key="2">
    <source>
        <dbReference type="EMBL" id="MFJ1269468.1"/>
    </source>
</evidence>
<protein>
    <recommendedName>
        <fullName evidence="4">RasGEF domain protein</fullName>
    </recommendedName>
</protein>
<dbReference type="Gene3D" id="1.10.506.10">
    <property type="entry name" value="GTPase Activation - p120gap, domain 1"/>
    <property type="match status" value="1"/>
</dbReference>
<proteinExistence type="predicted"/>
<name>A0ABW8D9T8_9GAMM</name>
<reference evidence="2 3" key="1">
    <citation type="submission" date="2024-08" db="EMBL/GenBank/DDBJ databases">
        <title>Draft Genome Sequence of Legionella lytica strain DSB2004, Isolated From a Fire Sprinkler System.</title>
        <authorList>
            <person name="Everhart A.D."/>
            <person name="Kidane D.T."/>
            <person name="Farone A.L."/>
            <person name="Farone M.B."/>
        </authorList>
    </citation>
    <scope>NUCLEOTIDE SEQUENCE [LARGE SCALE GENOMIC DNA]</scope>
    <source>
        <strain evidence="2 3">DSB2004</strain>
    </source>
</reference>